<evidence type="ECO:0000256" key="3">
    <source>
        <dbReference type="ARBA" id="ARBA00022741"/>
    </source>
</evidence>
<comment type="similarity">
    <text evidence="1">Belongs to the methylthioribose kinase family.</text>
</comment>
<dbReference type="GO" id="GO:0016301">
    <property type="term" value="F:kinase activity"/>
    <property type="evidence" value="ECO:0007669"/>
    <property type="project" value="UniProtKB-KW"/>
</dbReference>
<dbReference type="InterPro" id="IPR011009">
    <property type="entry name" value="Kinase-like_dom_sf"/>
</dbReference>
<evidence type="ECO:0000256" key="4">
    <source>
        <dbReference type="ARBA" id="ARBA00022777"/>
    </source>
</evidence>
<evidence type="ECO:0000256" key="1">
    <source>
        <dbReference type="ARBA" id="ARBA00010165"/>
    </source>
</evidence>
<gene>
    <name evidence="7" type="ORF">IMSHALPRED_002564</name>
</gene>
<name>A0A8H3J6G6_9LECA</name>
<dbReference type="AlphaFoldDB" id="A0A8H3J6G6"/>
<dbReference type="Gene3D" id="3.30.200.20">
    <property type="entry name" value="Phosphorylase Kinase, domain 1"/>
    <property type="match status" value="1"/>
</dbReference>
<accession>A0A8H3J6G6</accession>
<keyword evidence="5" id="KW-0067">ATP-binding</keyword>
<evidence type="ECO:0000256" key="2">
    <source>
        <dbReference type="ARBA" id="ARBA00022679"/>
    </source>
</evidence>
<evidence type="ECO:0000313" key="7">
    <source>
        <dbReference type="EMBL" id="CAF9941414.1"/>
    </source>
</evidence>
<sequence length="333" mass="37317">MTEITTTEQLKAYLGKLGNDKLDLSSLQQLAGGTANFVWRLLERSGNPIIIKHAEPYVKTAPRLSFPVDRMDFEHKAMTSVPQLLEPSSQVSIPEVYQYDTDYHVLMIEDGGARTLKDAYADPALDIFSLGRALGGWLAGLHQRTKDTAIGDNQTAKSIYRFAYTHLAVALQKYGQDPSLAEQINAQYGSLLQTDNECVCHGDFWPGNVLVNDDGRLTIVDWEMVRRGCGATDIGQFAAEAHLLDRFRGGRRLRAAFLEGYRATVTGELDSRFLQRVAIHMGVHLAFWPTRVSWGTEKETREIVEKGYELMERALIGHDESWLAGSLLNELQE</sequence>
<evidence type="ECO:0000259" key="6">
    <source>
        <dbReference type="Pfam" id="PF01636"/>
    </source>
</evidence>
<dbReference type="OrthoDB" id="25129at2759"/>
<dbReference type="Gene3D" id="3.90.1200.10">
    <property type="match status" value="1"/>
</dbReference>
<comment type="caution">
    <text evidence="7">The sequence shown here is derived from an EMBL/GenBank/DDBJ whole genome shotgun (WGS) entry which is preliminary data.</text>
</comment>
<dbReference type="Proteomes" id="UP000664534">
    <property type="component" value="Unassembled WGS sequence"/>
</dbReference>
<dbReference type="EMBL" id="CAJPDT010000148">
    <property type="protein sequence ID" value="CAF9941414.1"/>
    <property type="molecule type" value="Genomic_DNA"/>
</dbReference>
<protein>
    <recommendedName>
        <fullName evidence="6">Aminoglycoside phosphotransferase domain-containing protein</fullName>
    </recommendedName>
</protein>
<evidence type="ECO:0000313" key="8">
    <source>
        <dbReference type="Proteomes" id="UP000664534"/>
    </source>
</evidence>
<organism evidence="7 8">
    <name type="scientific">Imshaugia aleurites</name>
    <dbReference type="NCBI Taxonomy" id="172621"/>
    <lineage>
        <taxon>Eukaryota</taxon>
        <taxon>Fungi</taxon>
        <taxon>Dikarya</taxon>
        <taxon>Ascomycota</taxon>
        <taxon>Pezizomycotina</taxon>
        <taxon>Lecanoromycetes</taxon>
        <taxon>OSLEUM clade</taxon>
        <taxon>Lecanoromycetidae</taxon>
        <taxon>Lecanorales</taxon>
        <taxon>Lecanorineae</taxon>
        <taxon>Parmeliaceae</taxon>
        <taxon>Imshaugia</taxon>
    </lineage>
</organism>
<dbReference type="SUPFAM" id="SSF56112">
    <property type="entry name" value="Protein kinase-like (PK-like)"/>
    <property type="match status" value="1"/>
</dbReference>
<dbReference type="GO" id="GO:0005524">
    <property type="term" value="F:ATP binding"/>
    <property type="evidence" value="ECO:0007669"/>
    <property type="project" value="UniProtKB-KW"/>
</dbReference>
<keyword evidence="3" id="KW-0547">Nucleotide-binding</keyword>
<dbReference type="InterPro" id="IPR002575">
    <property type="entry name" value="Aminoglycoside_PTrfase"/>
</dbReference>
<dbReference type="PANTHER" id="PTHR34273">
    <property type="entry name" value="METHYLTHIORIBOSE KINASE"/>
    <property type="match status" value="1"/>
</dbReference>
<keyword evidence="8" id="KW-1185">Reference proteome</keyword>
<keyword evidence="2" id="KW-0808">Transferase</keyword>
<dbReference type="PANTHER" id="PTHR34273:SF2">
    <property type="entry name" value="METHYLTHIORIBOSE KINASE"/>
    <property type="match status" value="1"/>
</dbReference>
<proteinExistence type="inferred from homology"/>
<reference evidence="7" key="1">
    <citation type="submission" date="2021-03" db="EMBL/GenBank/DDBJ databases">
        <authorList>
            <person name="Tagirdzhanova G."/>
        </authorList>
    </citation>
    <scope>NUCLEOTIDE SEQUENCE</scope>
</reference>
<evidence type="ECO:0000256" key="5">
    <source>
        <dbReference type="ARBA" id="ARBA00022840"/>
    </source>
</evidence>
<feature type="domain" description="Aminoglycoside phosphotransferase" evidence="6">
    <location>
        <begin position="27"/>
        <end position="262"/>
    </location>
</feature>
<dbReference type="Pfam" id="PF01636">
    <property type="entry name" value="APH"/>
    <property type="match status" value="1"/>
</dbReference>
<keyword evidence="4" id="KW-0418">Kinase</keyword>